<accession>A0ACC2I109</accession>
<proteinExistence type="predicted"/>
<keyword evidence="2" id="KW-1185">Reference proteome</keyword>
<sequence length="316" mass="33643">MSAVAYTERSGRKHPNSAFQRLLLLTLPLEAESLVDKEFPAKGEEGHDDGDAARHGMLADARLAGRGARRTQGPNLSGDVLELAQALRGSVGWCVVNSGSMAARPGQLAYHPAPASVGWVSTWTTAHCRRTAPLHSAATTAPTAIMSDNENGDDMVTKPFKFVTAGMTTPDCTAPHVHSTSELCARGRPQHANQRSVPQASTRASPTRTRPSTAGRTTSTTTSASSPRARTLLPAASSCWPTSRSAPAAGPHDGMTSVRPATSPSTSTSKCSLQRNLRTRQEMGRVDHRLAYAPQYLYHIDRHNAALIPQPASQPT</sequence>
<organism evidence="1 2">
    <name type="scientific">Boeremia exigua</name>
    <dbReference type="NCBI Taxonomy" id="749465"/>
    <lineage>
        <taxon>Eukaryota</taxon>
        <taxon>Fungi</taxon>
        <taxon>Dikarya</taxon>
        <taxon>Ascomycota</taxon>
        <taxon>Pezizomycotina</taxon>
        <taxon>Dothideomycetes</taxon>
        <taxon>Pleosporomycetidae</taxon>
        <taxon>Pleosporales</taxon>
        <taxon>Pleosporineae</taxon>
        <taxon>Didymellaceae</taxon>
        <taxon>Boeremia</taxon>
    </lineage>
</organism>
<comment type="caution">
    <text evidence="1">The sequence shown here is derived from an EMBL/GenBank/DDBJ whole genome shotgun (WGS) entry which is preliminary data.</text>
</comment>
<gene>
    <name evidence="1" type="ORF">OPT61_g8165</name>
</gene>
<dbReference type="Proteomes" id="UP001153331">
    <property type="component" value="Unassembled WGS sequence"/>
</dbReference>
<protein>
    <submittedName>
        <fullName evidence="1">Uncharacterized protein</fullName>
    </submittedName>
</protein>
<name>A0ACC2I109_9PLEO</name>
<dbReference type="EMBL" id="JAPHNI010000747">
    <property type="protein sequence ID" value="KAJ8108451.1"/>
    <property type="molecule type" value="Genomic_DNA"/>
</dbReference>
<reference evidence="1" key="1">
    <citation type="submission" date="2022-11" db="EMBL/GenBank/DDBJ databases">
        <title>Genome Sequence of Boeremia exigua.</title>
        <authorList>
            <person name="Buettner E."/>
        </authorList>
    </citation>
    <scope>NUCLEOTIDE SEQUENCE</scope>
    <source>
        <strain evidence="1">CU02</strain>
    </source>
</reference>
<evidence type="ECO:0000313" key="1">
    <source>
        <dbReference type="EMBL" id="KAJ8108451.1"/>
    </source>
</evidence>
<evidence type="ECO:0000313" key="2">
    <source>
        <dbReference type="Proteomes" id="UP001153331"/>
    </source>
</evidence>